<accession>A0ABP1G4L5</accession>
<keyword evidence="13" id="KW-1185">Reference proteome</keyword>
<keyword evidence="6 11" id="KW-0812">Transmembrane</keyword>
<name>A0ABP1G4L5_9CHLO</name>
<evidence type="ECO:0000256" key="9">
    <source>
        <dbReference type="ARBA" id="ARBA00023136"/>
    </source>
</evidence>
<keyword evidence="8 11" id="KW-1133">Transmembrane helix</keyword>
<evidence type="ECO:0000313" key="12">
    <source>
        <dbReference type="EMBL" id="CAL5227226.1"/>
    </source>
</evidence>
<dbReference type="Pfam" id="PF11891">
    <property type="entry name" value="RETICULATA-like"/>
    <property type="match status" value="1"/>
</dbReference>
<dbReference type="InterPro" id="IPR021825">
    <property type="entry name" value="RETICULATA-related"/>
</dbReference>
<evidence type="ECO:0000256" key="11">
    <source>
        <dbReference type="SAM" id="Phobius"/>
    </source>
</evidence>
<evidence type="ECO:0000256" key="10">
    <source>
        <dbReference type="SAM" id="MobiDB-lite"/>
    </source>
</evidence>
<keyword evidence="5" id="KW-0934">Plastid</keyword>
<reference evidence="12 13" key="1">
    <citation type="submission" date="2024-06" db="EMBL/GenBank/DDBJ databases">
        <authorList>
            <person name="Kraege A."/>
            <person name="Thomma B."/>
        </authorList>
    </citation>
    <scope>NUCLEOTIDE SEQUENCE [LARGE SCALE GENOMIC DNA]</scope>
</reference>
<comment type="caution">
    <text evidence="12">The sequence shown here is derived from an EMBL/GenBank/DDBJ whole genome shotgun (WGS) entry which is preliminary data.</text>
</comment>
<dbReference type="PANTHER" id="PTHR31620">
    <property type="entry name" value="PROTEIN RETICULATA-RELATED 2, CHLOROPLASTIC-RELATED"/>
    <property type="match status" value="1"/>
</dbReference>
<protein>
    <submittedName>
        <fullName evidence="12">G10148 protein</fullName>
    </submittedName>
</protein>
<evidence type="ECO:0000256" key="4">
    <source>
        <dbReference type="ARBA" id="ARBA00022528"/>
    </source>
</evidence>
<gene>
    <name evidence="12" type="primary">g10148</name>
    <name evidence="12" type="ORF">VP750_LOCUS9132</name>
</gene>
<feature type="transmembrane region" description="Helical" evidence="11">
    <location>
        <begin position="192"/>
        <end position="212"/>
    </location>
</feature>
<feature type="transmembrane region" description="Helical" evidence="11">
    <location>
        <begin position="266"/>
        <end position="287"/>
    </location>
</feature>
<dbReference type="Proteomes" id="UP001497392">
    <property type="component" value="Unassembled WGS sequence"/>
</dbReference>
<comment type="subcellular location">
    <subcellularLocation>
        <location evidence="1">Membrane</location>
        <topology evidence="1">Multi-pass membrane protein</topology>
    </subcellularLocation>
    <subcellularLocation>
        <location evidence="2">Plastid</location>
        <location evidence="2">Chloroplast</location>
    </subcellularLocation>
</comment>
<keyword evidence="7" id="KW-0809">Transit peptide</keyword>
<evidence type="ECO:0000256" key="2">
    <source>
        <dbReference type="ARBA" id="ARBA00004229"/>
    </source>
</evidence>
<comment type="similarity">
    <text evidence="3">Belongs to the RETICULATA family.</text>
</comment>
<dbReference type="EMBL" id="CAXHTA020000017">
    <property type="protein sequence ID" value="CAL5227226.1"/>
    <property type="molecule type" value="Genomic_DNA"/>
</dbReference>
<evidence type="ECO:0000256" key="7">
    <source>
        <dbReference type="ARBA" id="ARBA00022946"/>
    </source>
</evidence>
<feature type="compositionally biased region" description="Polar residues" evidence="10">
    <location>
        <begin position="31"/>
        <end position="51"/>
    </location>
</feature>
<feature type="region of interest" description="Disordered" evidence="10">
    <location>
        <begin position="18"/>
        <end position="99"/>
    </location>
</feature>
<evidence type="ECO:0000256" key="5">
    <source>
        <dbReference type="ARBA" id="ARBA00022640"/>
    </source>
</evidence>
<proteinExistence type="inferred from homology"/>
<evidence type="ECO:0000256" key="6">
    <source>
        <dbReference type="ARBA" id="ARBA00022692"/>
    </source>
</evidence>
<evidence type="ECO:0000313" key="13">
    <source>
        <dbReference type="Proteomes" id="UP001497392"/>
    </source>
</evidence>
<evidence type="ECO:0000256" key="3">
    <source>
        <dbReference type="ARBA" id="ARBA00010793"/>
    </source>
</evidence>
<evidence type="ECO:0000256" key="1">
    <source>
        <dbReference type="ARBA" id="ARBA00004141"/>
    </source>
</evidence>
<organism evidence="12 13">
    <name type="scientific">Coccomyxa viridis</name>
    <dbReference type="NCBI Taxonomy" id="1274662"/>
    <lineage>
        <taxon>Eukaryota</taxon>
        <taxon>Viridiplantae</taxon>
        <taxon>Chlorophyta</taxon>
        <taxon>core chlorophytes</taxon>
        <taxon>Trebouxiophyceae</taxon>
        <taxon>Trebouxiophyceae incertae sedis</taxon>
        <taxon>Coccomyxaceae</taxon>
        <taxon>Coccomyxa</taxon>
    </lineage>
</organism>
<feature type="compositionally biased region" description="Gly residues" evidence="10">
    <location>
        <begin position="62"/>
        <end position="92"/>
    </location>
</feature>
<dbReference type="PANTHER" id="PTHR31620:SF8">
    <property type="entry name" value="PROTEIN RETICULATA-RELATED 4, CHLOROPLASTIC-LIKE"/>
    <property type="match status" value="1"/>
</dbReference>
<keyword evidence="9 11" id="KW-0472">Membrane</keyword>
<evidence type="ECO:0000256" key="8">
    <source>
        <dbReference type="ARBA" id="ARBA00022989"/>
    </source>
</evidence>
<keyword evidence="4" id="KW-0150">Chloroplast</keyword>
<sequence length="380" mass="40143">MAHAVNLRLFVCRTPVRAEHHEAKAKRSGVTRASASGSSFRDASDALSQAQPEKGLDAIPEAGGGSGLGGGGLGSRGGRGGGGGDDGFSGRGGEGDYEASLRASGKSLDSLPADMAAAVAAGKVSQEILQRYLAMSEGLLAPLMKLGGFRERLLADPGFLVKVGIEVGIGIFTKSTAEYAKRGEDFNKELDFVLANVMMALIADFMLVWLPAPTLSYKPKSGVTKTGLAGFFANCPENAFQRVPQGYKPFTPLQRSGAVIRNGAKLLGVGFGASLIGVSITNALIFLRQQMDPSWSPQNAPQDVVRMSAAYGSYMAISSNLRYQIIAGVIEERGIEVMFKNNKAICSLLTFIVRTSNTFIGSLLWVDYLRLIGLQKGSGH</sequence>